<protein>
    <submittedName>
        <fullName evidence="1">Uncharacterized protein</fullName>
    </submittedName>
</protein>
<gene>
    <name evidence="1" type="ORF">CKJHOKLD_00022</name>
</gene>
<proteinExistence type="predicted"/>
<evidence type="ECO:0000313" key="1">
    <source>
        <dbReference type="EMBL" id="QNO50401.1"/>
    </source>
</evidence>
<dbReference type="EMBL" id="MT631434">
    <property type="protein sequence ID" value="QNO50401.1"/>
    <property type="molecule type" value="Genomic_DNA"/>
</dbReference>
<dbReference type="AlphaFoldDB" id="A0A7G9YQW7"/>
<name>A0A7G9YQW7_9EURY</name>
<reference evidence="1" key="1">
    <citation type="submission" date="2020-06" db="EMBL/GenBank/DDBJ databases">
        <title>Unique genomic features of the anaerobic methanotrophic archaea.</title>
        <authorList>
            <person name="Chadwick G.L."/>
            <person name="Skennerton C.T."/>
            <person name="Laso-Perez R."/>
            <person name="Leu A.O."/>
            <person name="Speth D.R."/>
            <person name="Yu H."/>
            <person name="Morgan-Lang C."/>
            <person name="Hatzenpichler R."/>
            <person name="Goudeau D."/>
            <person name="Malmstrom R."/>
            <person name="Brazelton W.J."/>
            <person name="Woyke T."/>
            <person name="Hallam S.J."/>
            <person name="Tyson G.W."/>
            <person name="Wegener G."/>
            <person name="Boetius A."/>
            <person name="Orphan V."/>
        </authorList>
    </citation>
    <scope>NUCLEOTIDE SEQUENCE</scope>
</reference>
<organism evidence="1">
    <name type="scientific">Candidatus Methanogaster sp. ANME-2c ERB4</name>
    <dbReference type="NCBI Taxonomy" id="2759911"/>
    <lineage>
        <taxon>Archaea</taxon>
        <taxon>Methanobacteriati</taxon>
        <taxon>Methanobacteriota</taxon>
        <taxon>Stenosarchaea group</taxon>
        <taxon>Methanomicrobia</taxon>
        <taxon>Methanosarcinales</taxon>
        <taxon>ANME-2 cluster</taxon>
        <taxon>Candidatus Methanogasteraceae</taxon>
        <taxon>Candidatus Methanogaster</taxon>
    </lineage>
</organism>
<accession>A0A7G9YQW7</accession>
<sequence>MVVCPPHSSFLLGMEEGFQSACSRCFVNFRGFGDTACRRLQDHERVGGSDLTVAADIRGDEASGSLHLRPHFTADTPRLTAGSVHRRLRPAFRP</sequence>